<accession>A0A2W5EJ40</accession>
<sequence>MLRAGNRHLEKQLYPNRLERYTRRFVRVAERVVKNGYRRIKQFVAERRPLSNETNVSIHPQKMAAHPLKTKVDATKIVRIPRKPIKQVEGMEQKRSRRI</sequence>
<dbReference type="AlphaFoldDB" id="A0A2W5EJ40"/>
<organism evidence="1 2">
    <name type="scientific">Pseudopedobacter saltans</name>
    <dbReference type="NCBI Taxonomy" id="151895"/>
    <lineage>
        <taxon>Bacteria</taxon>
        <taxon>Pseudomonadati</taxon>
        <taxon>Bacteroidota</taxon>
        <taxon>Sphingobacteriia</taxon>
        <taxon>Sphingobacteriales</taxon>
        <taxon>Sphingobacteriaceae</taxon>
        <taxon>Pseudopedobacter</taxon>
    </lineage>
</organism>
<protein>
    <submittedName>
        <fullName evidence="1">Uncharacterized protein</fullName>
    </submittedName>
</protein>
<reference evidence="1 2" key="1">
    <citation type="submission" date="2017-11" db="EMBL/GenBank/DDBJ databases">
        <title>Infants hospitalized years apart are colonized by the same room-sourced microbial strains.</title>
        <authorList>
            <person name="Brooks B."/>
            <person name="Olm M.R."/>
            <person name="Firek B.A."/>
            <person name="Baker R."/>
            <person name="Thomas B.C."/>
            <person name="Morowitz M.J."/>
            <person name="Banfield J.F."/>
        </authorList>
    </citation>
    <scope>NUCLEOTIDE SEQUENCE [LARGE SCALE GENOMIC DNA]</scope>
    <source>
        <strain evidence="1">S2_009_000_R2_76</strain>
    </source>
</reference>
<gene>
    <name evidence="1" type="ORF">DI598_18500</name>
</gene>
<evidence type="ECO:0000313" key="2">
    <source>
        <dbReference type="Proteomes" id="UP000249645"/>
    </source>
</evidence>
<name>A0A2W5EJ40_9SPHI</name>
<comment type="caution">
    <text evidence="1">The sequence shown here is derived from an EMBL/GenBank/DDBJ whole genome shotgun (WGS) entry which is preliminary data.</text>
</comment>
<dbReference type="EMBL" id="QFOI01000536">
    <property type="protein sequence ID" value="PZP41200.1"/>
    <property type="molecule type" value="Genomic_DNA"/>
</dbReference>
<proteinExistence type="predicted"/>
<evidence type="ECO:0000313" key="1">
    <source>
        <dbReference type="EMBL" id="PZP41200.1"/>
    </source>
</evidence>
<dbReference type="Proteomes" id="UP000249645">
    <property type="component" value="Unassembled WGS sequence"/>
</dbReference>